<protein>
    <submittedName>
        <fullName evidence="1">Uncharacterized protein</fullName>
    </submittedName>
</protein>
<dbReference type="RefSeq" id="WP_331376861.1">
    <property type="nucleotide sequence ID" value="NZ_CP133152.1"/>
</dbReference>
<reference evidence="1" key="1">
    <citation type="submission" date="2023-08" db="EMBL/GenBank/DDBJ databases">
        <title>Complete genome sequence of Sinorhizobium chiapanecum ITTG S70 isolated from Acaciella angustissima nodules in Chiapas-Mexico.</title>
        <authorList>
            <person name="Rincon-Rosales R."/>
            <person name="Rogel M.A."/>
            <person name="Rincon-Medina C.I."/>
            <person name="Guerrero G."/>
            <person name="Manzano-Gomez L.A."/>
            <person name="Lopez-Lopez A."/>
            <person name="Rincon Molina F.A."/>
            <person name="Martinez-Romero E."/>
        </authorList>
    </citation>
    <scope>NUCLEOTIDE SEQUENCE</scope>
    <source>
        <strain evidence="1">ITTG S70</strain>
        <plasmid evidence="1">pSchITTGS70d</plasmid>
    </source>
</reference>
<dbReference type="Proteomes" id="UP001432360">
    <property type="component" value="Plasmid pSchITTGS70d"/>
</dbReference>
<evidence type="ECO:0000313" key="1">
    <source>
        <dbReference type="EMBL" id="WVT07853.1"/>
    </source>
</evidence>
<dbReference type="EMBL" id="CP133152">
    <property type="protein sequence ID" value="WVT07853.1"/>
    <property type="molecule type" value="Genomic_DNA"/>
</dbReference>
<keyword evidence="1" id="KW-0614">Plasmid</keyword>
<sequence>MRMLHGRAVGVDLLVVAKQHYMQCVCNGEMIEMTTLAARRPANAQWVRSMFGGFMEGMSLVSAAHECAMATRERRHPSAAALQTLGIDAGAFGRALKRR</sequence>
<keyword evidence="2" id="KW-1185">Reference proteome</keyword>
<accession>A0ABZ2BM33</accession>
<gene>
    <name evidence="1" type="ORF">RB548_27210</name>
</gene>
<proteinExistence type="predicted"/>
<evidence type="ECO:0000313" key="2">
    <source>
        <dbReference type="Proteomes" id="UP001432360"/>
    </source>
</evidence>
<geneLocation type="plasmid" evidence="1 2">
    <name>pSchITTGS70d</name>
</geneLocation>
<organism evidence="1 2">
    <name type="scientific">Sinorhizobium chiapasense</name>
    <dbReference type="NCBI Taxonomy" id="501572"/>
    <lineage>
        <taxon>Bacteria</taxon>
        <taxon>Pseudomonadati</taxon>
        <taxon>Pseudomonadota</taxon>
        <taxon>Alphaproteobacteria</taxon>
        <taxon>Hyphomicrobiales</taxon>
        <taxon>Rhizobiaceae</taxon>
        <taxon>Sinorhizobium/Ensifer group</taxon>
        <taxon>Sinorhizobium</taxon>
    </lineage>
</organism>
<name>A0ABZ2BM33_9HYPH</name>